<name>A0ABS9EEW4_9FLAO</name>
<evidence type="ECO:0000256" key="1">
    <source>
        <dbReference type="SAM" id="SignalP"/>
    </source>
</evidence>
<comment type="caution">
    <text evidence="3">The sequence shown here is derived from an EMBL/GenBank/DDBJ whole genome shotgun (WGS) entry which is preliminary data.</text>
</comment>
<sequence>MKRLAFLLLLLSISFSGFAQIETTNSSKKQINLVMEQWHAAAAQADFDTYFSLMTPDGVFIGTDATENWQNEEFKDFSKPYFDKGKAWSFSSLERNIYISETNNIAWFDELLDTQMGICRGSGILKNNDGKWQIAHYVLSIAIPNDNVTEVTQLKKEFDTALARKLKE</sequence>
<evidence type="ECO:0000313" key="3">
    <source>
        <dbReference type="EMBL" id="MCF4100320.1"/>
    </source>
</evidence>
<dbReference type="RefSeq" id="WP_236133041.1">
    <property type="nucleotide sequence ID" value="NZ_JAKGTH010000006.1"/>
</dbReference>
<evidence type="ECO:0000313" key="4">
    <source>
        <dbReference type="Proteomes" id="UP001179363"/>
    </source>
</evidence>
<proteinExistence type="predicted"/>
<dbReference type="InterPro" id="IPR032710">
    <property type="entry name" value="NTF2-like_dom_sf"/>
</dbReference>
<dbReference type="Pfam" id="PF13474">
    <property type="entry name" value="SnoaL_3"/>
    <property type="match status" value="1"/>
</dbReference>
<dbReference type="Proteomes" id="UP001179363">
    <property type="component" value="Unassembled WGS sequence"/>
</dbReference>
<organism evidence="3 4">
    <name type="scientific">Gillisia lutea</name>
    <dbReference type="NCBI Taxonomy" id="2909668"/>
    <lineage>
        <taxon>Bacteria</taxon>
        <taxon>Pseudomonadati</taxon>
        <taxon>Bacteroidota</taxon>
        <taxon>Flavobacteriia</taxon>
        <taxon>Flavobacteriales</taxon>
        <taxon>Flavobacteriaceae</taxon>
        <taxon>Gillisia</taxon>
    </lineage>
</organism>
<accession>A0ABS9EEW4</accession>
<dbReference type="SUPFAM" id="SSF54427">
    <property type="entry name" value="NTF2-like"/>
    <property type="match status" value="1"/>
</dbReference>
<gene>
    <name evidence="3" type="ORF">L1I30_01455</name>
</gene>
<keyword evidence="4" id="KW-1185">Reference proteome</keyword>
<dbReference type="InterPro" id="IPR037401">
    <property type="entry name" value="SnoaL-like"/>
</dbReference>
<feature type="chain" id="PRO_5045955899" evidence="1">
    <location>
        <begin position="20"/>
        <end position="168"/>
    </location>
</feature>
<feature type="signal peptide" evidence="1">
    <location>
        <begin position="1"/>
        <end position="19"/>
    </location>
</feature>
<keyword evidence="1" id="KW-0732">Signal</keyword>
<protein>
    <submittedName>
        <fullName evidence="3">Nuclear transport factor 2 family protein</fullName>
    </submittedName>
</protein>
<feature type="domain" description="SnoaL-like" evidence="2">
    <location>
        <begin position="31"/>
        <end position="144"/>
    </location>
</feature>
<dbReference type="EMBL" id="JAKGTH010000006">
    <property type="protein sequence ID" value="MCF4100320.1"/>
    <property type="molecule type" value="Genomic_DNA"/>
</dbReference>
<dbReference type="Gene3D" id="3.10.450.50">
    <property type="match status" value="1"/>
</dbReference>
<evidence type="ECO:0000259" key="2">
    <source>
        <dbReference type="Pfam" id="PF13474"/>
    </source>
</evidence>
<reference evidence="3" key="1">
    <citation type="submission" date="2022-01" db="EMBL/GenBank/DDBJ databases">
        <title>Gillisia lutea sp. nov., isolated from marine plastic residues from the Malvarosa beach (Valencia, Spain).</title>
        <authorList>
            <person name="Vidal-Verdu A."/>
            <person name="Molina-Menor E."/>
            <person name="Satari L."/>
            <person name="Pascual J."/>
            <person name="Pereto J."/>
            <person name="Porcar M."/>
        </authorList>
    </citation>
    <scope>NUCLEOTIDE SEQUENCE</scope>
    <source>
        <strain evidence="3">M10.2A</strain>
    </source>
</reference>